<dbReference type="AlphaFoldDB" id="A0A7J6SV91"/>
<evidence type="ECO:0000256" key="1">
    <source>
        <dbReference type="SAM" id="SignalP"/>
    </source>
</evidence>
<evidence type="ECO:0000313" key="2">
    <source>
        <dbReference type="EMBL" id="KAF4736884.1"/>
    </source>
</evidence>
<keyword evidence="3" id="KW-1185">Reference proteome</keyword>
<keyword evidence="1" id="KW-0732">Signal</keyword>
<evidence type="ECO:0000313" key="3">
    <source>
        <dbReference type="Proteomes" id="UP000553632"/>
    </source>
</evidence>
<dbReference type="EMBL" id="JABANO010015427">
    <property type="protein sequence ID" value="KAF4736884.1"/>
    <property type="molecule type" value="Genomic_DNA"/>
</dbReference>
<sequence>MPNKQITIAGVVKVLFSPLVSLAIGTVKPDDGFPPLKSANDEFCLFDNGKIGDHREAVRISLEDNDLTTDYIACPETRHCKRFQADFYNGALLGYYPSTHADSRSGQWEDPEYVEYEGSDHIADPLESDLFVTPPEEGTTDPRDFCLSVRESLIDKYATFRGMCSVYPRGRYDKKIPYSPARSDLNKMSTKKVIILAAAAAVATSSIGGVDNPPENLATGTSKPDDVSYGALIDHKLSYGTNDAQ</sequence>
<organism evidence="2 3">
    <name type="scientific">Perkinsus olseni</name>
    <name type="common">Perkinsus atlanticus</name>
    <dbReference type="NCBI Taxonomy" id="32597"/>
    <lineage>
        <taxon>Eukaryota</taxon>
        <taxon>Sar</taxon>
        <taxon>Alveolata</taxon>
        <taxon>Perkinsozoa</taxon>
        <taxon>Perkinsea</taxon>
        <taxon>Perkinsida</taxon>
        <taxon>Perkinsidae</taxon>
        <taxon>Perkinsus</taxon>
    </lineage>
</organism>
<comment type="caution">
    <text evidence="2">The sequence shown here is derived from an EMBL/GenBank/DDBJ whole genome shotgun (WGS) entry which is preliminary data.</text>
</comment>
<proteinExistence type="predicted"/>
<gene>
    <name evidence="2" type="ORF">FOZ63_021137</name>
</gene>
<dbReference type="Proteomes" id="UP000553632">
    <property type="component" value="Unassembled WGS sequence"/>
</dbReference>
<name>A0A7J6SV91_PEROL</name>
<feature type="signal peptide" evidence="1">
    <location>
        <begin position="1"/>
        <end position="22"/>
    </location>
</feature>
<reference evidence="2 3" key="1">
    <citation type="submission" date="2020-04" db="EMBL/GenBank/DDBJ databases">
        <title>Perkinsus olseni comparative genomics.</title>
        <authorList>
            <person name="Bogema D.R."/>
        </authorList>
    </citation>
    <scope>NUCLEOTIDE SEQUENCE [LARGE SCALE GENOMIC DNA]</scope>
    <source>
        <strain evidence="2 3">ATCC PRA-207</strain>
    </source>
</reference>
<accession>A0A7J6SV91</accession>
<feature type="chain" id="PRO_5029769831" evidence="1">
    <location>
        <begin position="23"/>
        <end position="245"/>
    </location>
</feature>
<protein>
    <submittedName>
        <fullName evidence="2">Uncharacterized protein</fullName>
    </submittedName>
</protein>